<reference evidence="1 2" key="1">
    <citation type="submission" date="2016-09" db="EMBL/GenBank/DDBJ databases">
        <authorList>
            <person name="Capua I."/>
            <person name="De Benedictis P."/>
            <person name="Joannis T."/>
            <person name="Lombin L.H."/>
            <person name="Cattoli G."/>
        </authorList>
    </citation>
    <scope>NUCLEOTIDE SEQUENCE [LARGE SCALE GENOMIC DNA]</scope>
    <source>
        <strain evidence="1 2">LMG 25899</strain>
    </source>
</reference>
<dbReference type="STRING" id="762845.BCR26_10435"/>
<evidence type="ECO:0000313" key="1">
    <source>
        <dbReference type="EMBL" id="OEH83212.1"/>
    </source>
</evidence>
<gene>
    <name evidence="1" type="ORF">BCR26_10435</name>
</gene>
<dbReference type="Proteomes" id="UP000095256">
    <property type="component" value="Unassembled WGS sequence"/>
</dbReference>
<dbReference type="RefSeq" id="WP_069697764.1">
    <property type="nucleotide sequence ID" value="NZ_JAGGMA010000019.1"/>
</dbReference>
<dbReference type="AlphaFoldDB" id="A0A1E5KZ81"/>
<sequence length="104" mass="12497">MNIQMKELELLEKIQGKYSDQEVDQIIRKKYKKWQKRATEKMSHYDKQERIFLAYKEAVQQFSDVNLPVEPALLEVIVSEDIEKTNKYVQAIIQFAFKIDPFRN</sequence>
<organism evidence="1 2">
    <name type="scientific">Enterococcus rivorum</name>
    <dbReference type="NCBI Taxonomy" id="762845"/>
    <lineage>
        <taxon>Bacteria</taxon>
        <taxon>Bacillati</taxon>
        <taxon>Bacillota</taxon>
        <taxon>Bacilli</taxon>
        <taxon>Lactobacillales</taxon>
        <taxon>Enterococcaceae</taxon>
        <taxon>Enterococcus</taxon>
    </lineage>
</organism>
<keyword evidence="2" id="KW-1185">Reference proteome</keyword>
<name>A0A1E5KZ81_9ENTE</name>
<comment type="caution">
    <text evidence="1">The sequence shown here is derived from an EMBL/GenBank/DDBJ whole genome shotgun (WGS) entry which is preliminary data.</text>
</comment>
<dbReference type="EMBL" id="MIEK01000010">
    <property type="protein sequence ID" value="OEH83212.1"/>
    <property type="molecule type" value="Genomic_DNA"/>
</dbReference>
<accession>A0A1E5KZ81</accession>
<protein>
    <submittedName>
        <fullName evidence="1">Uncharacterized protein</fullName>
    </submittedName>
</protein>
<evidence type="ECO:0000313" key="2">
    <source>
        <dbReference type="Proteomes" id="UP000095256"/>
    </source>
</evidence>
<proteinExistence type="predicted"/>